<dbReference type="Proteomes" id="UP000002051">
    <property type="component" value="Unassembled WGS sequence"/>
</dbReference>
<dbReference type="HOGENOM" id="CLU_2458140_0_0_1"/>
<proteinExistence type="predicted"/>
<reference evidence="1 3" key="1">
    <citation type="journal article" date="2011" name="Nature">
        <title>The Medicago genome provides insight into the evolution of rhizobial symbioses.</title>
        <authorList>
            <person name="Young N.D."/>
            <person name="Debelle F."/>
            <person name="Oldroyd G.E."/>
            <person name="Geurts R."/>
            <person name="Cannon S.B."/>
            <person name="Udvardi M.K."/>
            <person name="Benedito V.A."/>
            <person name="Mayer K.F."/>
            <person name="Gouzy J."/>
            <person name="Schoof H."/>
            <person name="Van de Peer Y."/>
            <person name="Proost S."/>
            <person name="Cook D.R."/>
            <person name="Meyers B.C."/>
            <person name="Spannagl M."/>
            <person name="Cheung F."/>
            <person name="De Mita S."/>
            <person name="Krishnakumar V."/>
            <person name="Gundlach H."/>
            <person name="Zhou S."/>
            <person name="Mudge J."/>
            <person name="Bharti A.K."/>
            <person name="Murray J.D."/>
            <person name="Naoumkina M.A."/>
            <person name="Rosen B."/>
            <person name="Silverstein K.A."/>
            <person name="Tang H."/>
            <person name="Rombauts S."/>
            <person name="Zhao P.X."/>
            <person name="Zhou P."/>
            <person name="Barbe V."/>
            <person name="Bardou P."/>
            <person name="Bechner M."/>
            <person name="Bellec A."/>
            <person name="Berger A."/>
            <person name="Berges H."/>
            <person name="Bidwell S."/>
            <person name="Bisseling T."/>
            <person name="Choisne N."/>
            <person name="Couloux A."/>
            <person name="Denny R."/>
            <person name="Deshpande S."/>
            <person name="Dai X."/>
            <person name="Doyle J.J."/>
            <person name="Dudez A.M."/>
            <person name="Farmer A.D."/>
            <person name="Fouteau S."/>
            <person name="Franken C."/>
            <person name="Gibelin C."/>
            <person name="Gish J."/>
            <person name="Goldstein S."/>
            <person name="Gonzalez A.J."/>
            <person name="Green P.J."/>
            <person name="Hallab A."/>
            <person name="Hartog M."/>
            <person name="Hua A."/>
            <person name="Humphray S.J."/>
            <person name="Jeong D.H."/>
            <person name="Jing Y."/>
            <person name="Jocker A."/>
            <person name="Kenton S.M."/>
            <person name="Kim D.J."/>
            <person name="Klee K."/>
            <person name="Lai H."/>
            <person name="Lang C."/>
            <person name="Lin S."/>
            <person name="Macmil S.L."/>
            <person name="Magdelenat G."/>
            <person name="Matthews L."/>
            <person name="McCorrison J."/>
            <person name="Monaghan E.L."/>
            <person name="Mun J.H."/>
            <person name="Najar F.Z."/>
            <person name="Nicholson C."/>
            <person name="Noirot C."/>
            <person name="O'Bleness M."/>
            <person name="Paule C.R."/>
            <person name="Poulain J."/>
            <person name="Prion F."/>
            <person name="Qin B."/>
            <person name="Qu C."/>
            <person name="Retzel E.F."/>
            <person name="Riddle C."/>
            <person name="Sallet E."/>
            <person name="Samain S."/>
            <person name="Samson N."/>
            <person name="Sanders I."/>
            <person name="Saurat O."/>
            <person name="Scarpelli C."/>
            <person name="Schiex T."/>
            <person name="Segurens B."/>
            <person name="Severin A.J."/>
            <person name="Sherrier D.J."/>
            <person name="Shi R."/>
            <person name="Sims S."/>
            <person name="Singer S.R."/>
            <person name="Sinharoy S."/>
            <person name="Sterck L."/>
            <person name="Viollet A."/>
            <person name="Wang B.B."/>
            <person name="Wang K."/>
            <person name="Wang M."/>
            <person name="Wang X."/>
            <person name="Warfsmann J."/>
            <person name="Weissenbach J."/>
            <person name="White D.D."/>
            <person name="White J.D."/>
            <person name="Wiley G.B."/>
            <person name="Wincker P."/>
            <person name="Xing Y."/>
            <person name="Yang L."/>
            <person name="Yao Z."/>
            <person name="Ying F."/>
            <person name="Zhai J."/>
            <person name="Zhou L."/>
            <person name="Zuber A."/>
            <person name="Denarie J."/>
            <person name="Dixon R.A."/>
            <person name="May G.D."/>
            <person name="Schwartz D.C."/>
            <person name="Rogers J."/>
            <person name="Quetier F."/>
            <person name="Town C.D."/>
            <person name="Roe B.A."/>
        </authorList>
    </citation>
    <scope>NUCLEOTIDE SEQUENCE [LARGE SCALE GENOMIC DNA]</scope>
    <source>
        <strain evidence="1">A17</strain>
        <strain evidence="2 3">cv. Jemalong A17</strain>
    </source>
</reference>
<gene>
    <name evidence="1" type="ordered locus">MTR_1g027940</name>
</gene>
<accession>A0A072VQI7</accession>
<dbReference type="EMBL" id="CM001217">
    <property type="protein sequence ID" value="KEH40370.1"/>
    <property type="molecule type" value="Genomic_DNA"/>
</dbReference>
<name>A0A072VQI7_MEDTR</name>
<reference evidence="1 3" key="2">
    <citation type="journal article" date="2014" name="BMC Genomics">
        <title>An improved genome release (version Mt4.0) for the model legume Medicago truncatula.</title>
        <authorList>
            <person name="Tang H."/>
            <person name="Krishnakumar V."/>
            <person name="Bidwell S."/>
            <person name="Rosen B."/>
            <person name="Chan A."/>
            <person name="Zhou S."/>
            <person name="Gentzbittel L."/>
            <person name="Childs K.L."/>
            <person name="Yandell M."/>
            <person name="Gundlach H."/>
            <person name="Mayer K.F."/>
            <person name="Schwartz D.C."/>
            <person name="Town C.D."/>
        </authorList>
    </citation>
    <scope>GENOME REANNOTATION</scope>
    <source>
        <strain evidence="1">A17</strain>
        <strain evidence="2 3">cv. Jemalong A17</strain>
    </source>
</reference>
<reference evidence="2" key="3">
    <citation type="submission" date="2015-04" db="UniProtKB">
        <authorList>
            <consortium name="EnsemblPlants"/>
        </authorList>
    </citation>
    <scope>IDENTIFICATION</scope>
    <source>
        <strain evidence="2">cv. Jemalong A17</strain>
    </source>
</reference>
<dbReference type="AlphaFoldDB" id="A0A072VQI7"/>
<dbReference type="EnsemblPlants" id="KEH40370">
    <property type="protein sequence ID" value="KEH40370"/>
    <property type="gene ID" value="MTR_1g027940"/>
</dbReference>
<keyword evidence="3" id="KW-1185">Reference proteome</keyword>
<protein>
    <submittedName>
        <fullName evidence="1 2">Uncharacterized protein</fullName>
    </submittedName>
</protein>
<evidence type="ECO:0000313" key="1">
    <source>
        <dbReference type="EMBL" id="KEH40370.1"/>
    </source>
</evidence>
<sequence>MVVTGKGELLKHKREVFFNLLQFVLRVWLVNFGVANINPCELDVLTTMLLGEFNTMSARCKPFMQFSTPSLKMKCAFGLNPKSAYLQAH</sequence>
<organism evidence="1 3">
    <name type="scientific">Medicago truncatula</name>
    <name type="common">Barrel medic</name>
    <name type="synonym">Medicago tribuloides</name>
    <dbReference type="NCBI Taxonomy" id="3880"/>
    <lineage>
        <taxon>Eukaryota</taxon>
        <taxon>Viridiplantae</taxon>
        <taxon>Streptophyta</taxon>
        <taxon>Embryophyta</taxon>
        <taxon>Tracheophyta</taxon>
        <taxon>Spermatophyta</taxon>
        <taxon>Magnoliopsida</taxon>
        <taxon>eudicotyledons</taxon>
        <taxon>Gunneridae</taxon>
        <taxon>Pentapetalae</taxon>
        <taxon>rosids</taxon>
        <taxon>fabids</taxon>
        <taxon>Fabales</taxon>
        <taxon>Fabaceae</taxon>
        <taxon>Papilionoideae</taxon>
        <taxon>50 kb inversion clade</taxon>
        <taxon>NPAAA clade</taxon>
        <taxon>Hologalegina</taxon>
        <taxon>IRL clade</taxon>
        <taxon>Trifolieae</taxon>
        <taxon>Medicago</taxon>
    </lineage>
</organism>
<evidence type="ECO:0000313" key="3">
    <source>
        <dbReference type="Proteomes" id="UP000002051"/>
    </source>
</evidence>
<evidence type="ECO:0000313" key="2">
    <source>
        <dbReference type="EnsemblPlants" id="KEH40370"/>
    </source>
</evidence>